<dbReference type="InterPro" id="IPR051508">
    <property type="entry name" value="Mito_Carrier_Antiporter"/>
</dbReference>
<gene>
    <name evidence="12" type="ORF">GE061_009384</name>
</gene>
<evidence type="ECO:0000256" key="6">
    <source>
        <dbReference type="ARBA" id="ARBA00022792"/>
    </source>
</evidence>
<dbReference type="AlphaFoldDB" id="A0A8S9Y245"/>
<dbReference type="PANTHER" id="PTHR45928">
    <property type="entry name" value="RE38146P"/>
    <property type="match status" value="1"/>
</dbReference>
<dbReference type="InterPro" id="IPR023395">
    <property type="entry name" value="MCP_dom_sf"/>
</dbReference>
<dbReference type="Pfam" id="PF00153">
    <property type="entry name" value="Mito_carr"/>
    <property type="match status" value="3"/>
</dbReference>
<comment type="caution">
    <text evidence="12">The sequence shown here is derived from an EMBL/GenBank/DDBJ whole genome shotgun (WGS) entry which is preliminary data.</text>
</comment>
<evidence type="ECO:0000256" key="8">
    <source>
        <dbReference type="ARBA" id="ARBA00023128"/>
    </source>
</evidence>
<comment type="subcellular location">
    <subcellularLocation>
        <location evidence="1">Mitochondrion inner membrane</location>
        <topology evidence="1">Multi-pass membrane protein</topology>
    </subcellularLocation>
</comment>
<dbReference type="InterPro" id="IPR018108">
    <property type="entry name" value="MCP_transmembrane"/>
</dbReference>
<evidence type="ECO:0000313" key="13">
    <source>
        <dbReference type="Proteomes" id="UP000466442"/>
    </source>
</evidence>
<evidence type="ECO:0000313" key="12">
    <source>
        <dbReference type="EMBL" id="KAF6214641.1"/>
    </source>
</evidence>
<keyword evidence="8" id="KW-0496">Mitochondrion</keyword>
<dbReference type="PANTHER" id="PTHR45928:SF1">
    <property type="entry name" value="RE38146P"/>
    <property type="match status" value="1"/>
</dbReference>
<feature type="repeat" description="Solcar" evidence="10">
    <location>
        <begin position="227"/>
        <end position="318"/>
    </location>
</feature>
<keyword evidence="3 11" id="KW-0813">Transport</keyword>
<keyword evidence="5" id="KW-0677">Repeat</keyword>
<feature type="repeat" description="Solcar" evidence="10">
    <location>
        <begin position="123"/>
        <end position="216"/>
    </location>
</feature>
<organism evidence="12 13">
    <name type="scientific">Apolygus lucorum</name>
    <name type="common">Small green plant bug</name>
    <name type="synonym">Lygocoris lucorum</name>
    <dbReference type="NCBI Taxonomy" id="248454"/>
    <lineage>
        <taxon>Eukaryota</taxon>
        <taxon>Metazoa</taxon>
        <taxon>Ecdysozoa</taxon>
        <taxon>Arthropoda</taxon>
        <taxon>Hexapoda</taxon>
        <taxon>Insecta</taxon>
        <taxon>Pterygota</taxon>
        <taxon>Neoptera</taxon>
        <taxon>Paraneoptera</taxon>
        <taxon>Hemiptera</taxon>
        <taxon>Heteroptera</taxon>
        <taxon>Panheteroptera</taxon>
        <taxon>Cimicomorpha</taxon>
        <taxon>Miridae</taxon>
        <taxon>Mirini</taxon>
        <taxon>Apolygus</taxon>
    </lineage>
</organism>
<evidence type="ECO:0000256" key="7">
    <source>
        <dbReference type="ARBA" id="ARBA00022989"/>
    </source>
</evidence>
<dbReference type="EMBL" id="WIXP02000002">
    <property type="protein sequence ID" value="KAF6214641.1"/>
    <property type="molecule type" value="Genomic_DNA"/>
</dbReference>
<reference evidence="12" key="1">
    <citation type="journal article" date="2021" name="Mol. Ecol. Resour.">
        <title>Apolygus lucorum genome provides insights into omnivorousness and mesophyll feeding.</title>
        <authorList>
            <person name="Liu Y."/>
            <person name="Liu H."/>
            <person name="Wang H."/>
            <person name="Huang T."/>
            <person name="Liu B."/>
            <person name="Yang B."/>
            <person name="Yin L."/>
            <person name="Li B."/>
            <person name="Zhang Y."/>
            <person name="Zhang S."/>
            <person name="Jiang F."/>
            <person name="Zhang X."/>
            <person name="Ren Y."/>
            <person name="Wang B."/>
            <person name="Wang S."/>
            <person name="Lu Y."/>
            <person name="Wu K."/>
            <person name="Fan W."/>
            <person name="Wang G."/>
        </authorList>
    </citation>
    <scope>NUCLEOTIDE SEQUENCE</scope>
    <source>
        <strain evidence="12">12Hb</strain>
    </source>
</reference>
<evidence type="ECO:0000256" key="11">
    <source>
        <dbReference type="RuleBase" id="RU000488"/>
    </source>
</evidence>
<dbReference type="GO" id="GO:0005743">
    <property type="term" value="C:mitochondrial inner membrane"/>
    <property type="evidence" value="ECO:0007669"/>
    <property type="project" value="UniProtKB-SubCell"/>
</dbReference>
<evidence type="ECO:0000256" key="4">
    <source>
        <dbReference type="ARBA" id="ARBA00022692"/>
    </source>
</evidence>
<comment type="similarity">
    <text evidence="2 11">Belongs to the mitochondrial carrier (TC 2.A.29) family.</text>
</comment>
<dbReference type="PROSITE" id="PS50920">
    <property type="entry name" value="SOLCAR"/>
    <property type="match status" value="3"/>
</dbReference>
<proteinExistence type="inferred from homology"/>
<evidence type="ECO:0000256" key="10">
    <source>
        <dbReference type="PROSITE-ProRule" id="PRU00282"/>
    </source>
</evidence>
<dbReference type="Gene3D" id="1.50.40.10">
    <property type="entry name" value="Mitochondrial carrier domain"/>
    <property type="match status" value="1"/>
</dbReference>
<dbReference type="OrthoDB" id="6703404at2759"/>
<evidence type="ECO:0000256" key="1">
    <source>
        <dbReference type="ARBA" id="ARBA00004448"/>
    </source>
</evidence>
<keyword evidence="9 10" id="KW-0472">Membrane</keyword>
<accession>A0A8S9Y245</accession>
<keyword evidence="6" id="KW-0999">Mitochondrion inner membrane</keyword>
<keyword evidence="7" id="KW-1133">Transmembrane helix</keyword>
<dbReference type="SUPFAM" id="SSF103506">
    <property type="entry name" value="Mitochondrial carrier"/>
    <property type="match status" value="1"/>
</dbReference>
<keyword evidence="4 10" id="KW-0812">Transmembrane</keyword>
<dbReference type="Proteomes" id="UP000466442">
    <property type="component" value="Unassembled WGS sequence"/>
</dbReference>
<protein>
    <recommendedName>
        <fullName evidence="14">Solute carrier family 25 member 35</fullName>
    </recommendedName>
</protein>
<feature type="repeat" description="Solcar" evidence="10">
    <location>
        <begin position="20"/>
        <end position="113"/>
    </location>
</feature>
<evidence type="ECO:0000256" key="3">
    <source>
        <dbReference type="ARBA" id="ARBA00022448"/>
    </source>
</evidence>
<evidence type="ECO:0000256" key="2">
    <source>
        <dbReference type="ARBA" id="ARBA00006375"/>
    </source>
</evidence>
<evidence type="ECO:0008006" key="14">
    <source>
        <dbReference type="Google" id="ProtNLM"/>
    </source>
</evidence>
<evidence type="ECO:0000256" key="5">
    <source>
        <dbReference type="ARBA" id="ARBA00022737"/>
    </source>
</evidence>
<evidence type="ECO:0000256" key="9">
    <source>
        <dbReference type="ARBA" id="ARBA00023136"/>
    </source>
</evidence>
<sequence length="331" mass="36556">MASHPYKMIKVRSVDLAPVRITMEEFATAATSACCATFLSNPLEVVKTRFQLQGELSSKGAHQIHYRNFFHAMYVIARTDGLVGLQAGLVPSLWHQIFMNGFRLSMIQIAEGHGLNKNAQGEISVPKTAALSAAAGAITAFTGSPFYMVKIQLQSQSDAKIAVGTQHHHSGMFSALYNIYDKGGVKGLFRGVTGSLPRRIVGSSTQYTTFTYCKDFIATNSVQPIPKGLLNSFLASMVAGFVVTGVMNPLDTISTRLYNQGVNEKGVGTLYKGYFDCVFKMYKVEGIHGFYKGFVPLYLRTGPHTVLVFIFWDSIKEWTKEKRFSIVENLE</sequence>
<keyword evidence="13" id="KW-1185">Reference proteome</keyword>
<name>A0A8S9Y245_APOLU</name>